<evidence type="ECO:0000313" key="4">
    <source>
        <dbReference type="EMBL" id="KRL26772.1"/>
    </source>
</evidence>
<name>A0A0R1P848_LIMMU</name>
<dbReference type="SUPFAM" id="SSF56601">
    <property type="entry name" value="beta-lactamase/transpeptidase-like"/>
    <property type="match status" value="1"/>
</dbReference>
<feature type="chain" id="PRO_5006408854" evidence="2">
    <location>
        <begin position="34"/>
        <end position="401"/>
    </location>
</feature>
<keyword evidence="4" id="KW-0121">Carboxypeptidase</keyword>
<feature type="region of interest" description="Disordered" evidence="1">
    <location>
        <begin position="43"/>
        <end position="64"/>
    </location>
</feature>
<keyword evidence="2" id="KW-0732">Signal</keyword>
<dbReference type="EMBL" id="AZEQ01000002">
    <property type="protein sequence ID" value="KRL26772.1"/>
    <property type="molecule type" value="Genomic_DNA"/>
</dbReference>
<dbReference type="Pfam" id="PF00768">
    <property type="entry name" value="Peptidase_S11"/>
    <property type="match status" value="1"/>
</dbReference>
<dbReference type="PATRIC" id="fig|1423771.3.peg.914"/>
<sequence length="401" mass="43595">MNRHSWKKRLQNLVLVLLSLNLSLLGLSSMVLADGEATEESTVVAQDSLSDSNGHQSGQNVGTSQDVDAKAAIAMDAKTGQILYQKNARKRYPVASTIKILTLAVIEKDIQAHKLSWDQKVTISHPVAVMANDWRFSNVPLNEGESYTIKSLVDSMMLVSADGSAEALALADAGSVAKFNTKMQQVAKEAGVTDAKIYNMIGLENGDLGTLRLKNVSKNAENQISAVDLAKIASWLLNHYPDVVNITKTAQEDFPVSASQTYHMQNINLMIKGAALDRADGEIDGLKTGTTDSAGNCFVSTGTFNNRRLVTVVLNVPGDFNNQFQQTNNLYNRVLGRFAPQTIKKGALIKVGQKKARAAKTTTLWLPKDTKLEKKTIKIKGTLKGSKLTPNDMPQVALKLK</sequence>
<proteinExistence type="predicted"/>
<protein>
    <submittedName>
        <fullName evidence="4">D-alanyl-D-alanine carboxypeptidase</fullName>
    </submittedName>
</protein>
<comment type="caution">
    <text evidence="4">The sequence shown here is derived from an EMBL/GenBank/DDBJ whole genome shotgun (WGS) entry which is preliminary data.</text>
</comment>
<dbReference type="AlphaFoldDB" id="A0A0R1P848"/>
<feature type="domain" description="Peptidase S11 D-alanyl-D-alanine carboxypeptidase A N-terminal" evidence="3">
    <location>
        <begin position="64"/>
        <end position="317"/>
    </location>
</feature>
<evidence type="ECO:0000313" key="5">
    <source>
        <dbReference type="Proteomes" id="UP000050901"/>
    </source>
</evidence>
<dbReference type="PANTHER" id="PTHR21581:SF11">
    <property type="entry name" value="D-ALANYL-D-ALANINE CARBOXYPEPTIDASE DACA"/>
    <property type="match status" value="1"/>
</dbReference>
<dbReference type="GO" id="GO:0006508">
    <property type="term" value="P:proteolysis"/>
    <property type="evidence" value="ECO:0007669"/>
    <property type="project" value="InterPro"/>
</dbReference>
<dbReference type="GO" id="GO:0009002">
    <property type="term" value="F:serine-type D-Ala-D-Ala carboxypeptidase activity"/>
    <property type="evidence" value="ECO:0007669"/>
    <property type="project" value="InterPro"/>
</dbReference>
<keyword evidence="4" id="KW-0378">Hydrolase</keyword>
<dbReference type="InterPro" id="IPR001967">
    <property type="entry name" value="Peptidase_S11_N"/>
</dbReference>
<dbReference type="PANTHER" id="PTHR21581">
    <property type="entry name" value="D-ALANYL-D-ALANINE CARBOXYPEPTIDASE"/>
    <property type="match status" value="1"/>
</dbReference>
<organism evidence="4 5">
    <name type="scientific">Limosilactobacillus mucosae DSM 13345</name>
    <dbReference type="NCBI Taxonomy" id="1423771"/>
    <lineage>
        <taxon>Bacteria</taxon>
        <taxon>Bacillati</taxon>
        <taxon>Bacillota</taxon>
        <taxon>Bacilli</taxon>
        <taxon>Lactobacillales</taxon>
        <taxon>Lactobacillaceae</taxon>
        <taxon>Limosilactobacillus</taxon>
    </lineage>
</organism>
<feature type="signal peptide" evidence="2">
    <location>
        <begin position="1"/>
        <end position="33"/>
    </location>
</feature>
<gene>
    <name evidence="4" type="ORF">FC47_GL000906</name>
</gene>
<accession>A0A0R1P848</accession>
<dbReference type="Gene3D" id="3.40.710.10">
    <property type="entry name" value="DD-peptidase/beta-lactamase superfamily"/>
    <property type="match status" value="1"/>
</dbReference>
<dbReference type="Proteomes" id="UP000050901">
    <property type="component" value="Unassembled WGS sequence"/>
</dbReference>
<keyword evidence="4" id="KW-0645">Protease</keyword>
<evidence type="ECO:0000259" key="3">
    <source>
        <dbReference type="Pfam" id="PF00768"/>
    </source>
</evidence>
<dbReference type="InterPro" id="IPR012338">
    <property type="entry name" value="Beta-lactam/transpept-like"/>
</dbReference>
<reference evidence="4 5" key="1">
    <citation type="journal article" date="2015" name="Genome Announc.">
        <title>Expanding the biotechnology potential of lactobacilli through comparative genomics of 213 strains and associated genera.</title>
        <authorList>
            <person name="Sun Z."/>
            <person name="Harris H.M."/>
            <person name="McCann A."/>
            <person name="Guo C."/>
            <person name="Argimon S."/>
            <person name="Zhang W."/>
            <person name="Yang X."/>
            <person name="Jeffery I.B."/>
            <person name="Cooney J.C."/>
            <person name="Kagawa T.F."/>
            <person name="Liu W."/>
            <person name="Song Y."/>
            <person name="Salvetti E."/>
            <person name="Wrobel A."/>
            <person name="Rasinkangas P."/>
            <person name="Parkhill J."/>
            <person name="Rea M.C."/>
            <person name="O'Sullivan O."/>
            <person name="Ritari J."/>
            <person name="Douillard F.P."/>
            <person name="Paul Ross R."/>
            <person name="Yang R."/>
            <person name="Briner A.E."/>
            <person name="Felis G.E."/>
            <person name="de Vos W.M."/>
            <person name="Barrangou R."/>
            <person name="Klaenhammer T.R."/>
            <person name="Caufield P.W."/>
            <person name="Cui Y."/>
            <person name="Zhang H."/>
            <person name="O'Toole P.W."/>
        </authorList>
    </citation>
    <scope>NUCLEOTIDE SEQUENCE [LARGE SCALE GENOMIC DNA]</scope>
    <source>
        <strain evidence="4 5">DSM 13345</strain>
    </source>
</reference>
<evidence type="ECO:0000256" key="1">
    <source>
        <dbReference type="SAM" id="MobiDB-lite"/>
    </source>
</evidence>
<evidence type="ECO:0000256" key="2">
    <source>
        <dbReference type="SAM" id="SignalP"/>
    </source>
</evidence>